<dbReference type="STRING" id="139420.A0A371DH32"/>
<dbReference type="PANTHER" id="PTHR46579">
    <property type="entry name" value="F5/8 TYPE C DOMAIN-CONTAINING PROTEIN-RELATED"/>
    <property type="match status" value="1"/>
</dbReference>
<protein>
    <recommendedName>
        <fullName evidence="4">SAP domain-containing protein</fullName>
    </recommendedName>
</protein>
<feature type="region of interest" description="Disordered" evidence="1">
    <location>
        <begin position="302"/>
        <end position="327"/>
    </location>
</feature>
<keyword evidence="3" id="KW-1185">Reference proteome</keyword>
<evidence type="ECO:0008006" key="4">
    <source>
        <dbReference type="Google" id="ProtNLM"/>
    </source>
</evidence>
<accession>A0A371DH32</accession>
<organism evidence="2 3">
    <name type="scientific">Lentinus brumalis</name>
    <dbReference type="NCBI Taxonomy" id="2498619"/>
    <lineage>
        <taxon>Eukaryota</taxon>
        <taxon>Fungi</taxon>
        <taxon>Dikarya</taxon>
        <taxon>Basidiomycota</taxon>
        <taxon>Agaricomycotina</taxon>
        <taxon>Agaricomycetes</taxon>
        <taxon>Polyporales</taxon>
        <taxon>Polyporaceae</taxon>
        <taxon>Lentinus</taxon>
    </lineage>
</organism>
<dbReference type="EMBL" id="KZ857393">
    <property type="protein sequence ID" value="RDX51818.1"/>
    <property type="molecule type" value="Genomic_DNA"/>
</dbReference>
<name>A0A371DH32_9APHY</name>
<dbReference type="PANTHER" id="PTHR46579:SF1">
    <property type="entry name" value="F5_8 TYPE C DOMAIN-CONTAINING PROTEIN"/>
    <property type="match status" value="1"/>
</dbReference>
<evidence type="ECO:0000313" key="2">
    <source>
        <dbReference type="EMBL" id="RDX51818.1"/>
    </source>
</evidence>
<sequence>MYDLLEFWDPGVHYNQTALCPSGRLSRAALVPLVADIQAVRQLIGYGPPTHNHALCHVCSLPQHDIEEIDFSLFTPRDEQAHRDIAMVYRNAESTAERENIAKRTGIRWSELLRLEYWNPCAYVVVDTMHNLYLGLLQRHVRVYWGVNEDAEDGDASELDASAPPERPDEESMAKGVDLLLYGSNSDLLHAGRPVLYHLCVDRGLRRAGYNRQLVENLDKWVDFPVPEYGDYMTPEIWEAEKSLGKGNKDTTIAQYHKKTLVAMCAVRDLNSGGTKKELAARLTTYASSGNAELATVKITSTLCAEEDDEDDEDDEEPRRHGKEAVGHDTLTAYMEDHSRMELPSWVNAPPVGFGTKKHGKLSADQWRTLCSINFPVSLIRTWGFQEERRVAMLRNFIDLVEAVELVGLLETDEERIARAEVLLERYLIIAKELYKGHKIQPNHHLAMHLGFFLRLFGPVHSWRAFVFERFNYFLQSLDTNMKLGEIELTFMMRSCREANFRHLLRSPVVRRHMKPFSEALRALDKEDRRGMRLDAILRSADADSSTEEVARKVSRTILLDPAVYSALLHRINTEETVSPRNPAPSRTATPCSSASISGVFYKPRTRSTGDSNIMFRHPSLQGPSAGRIEKMFMHAGKSSGGQDPRDELYLVVKRLEELDEEDAAYDPYPQYGIVGGRLCYDNYSKEIFVLQPKDVLCHFAKTTMDHLVLWRSNAEGLKEEVRLKKPCVHVRPLDRVSTQASAMAGC</sequence>
<dbReference type="Proteomes" id="UP000256964">
    <property type="component" value="Unassembled WGS sequence"/>
</dbReference>
<evidence type="ECO:0000256" key="1">
    <source>
        <dbReference type="SAM" id="MobiDB-lite"/>
    </source>
</evidence>
<proteinExistence type="predicted"/>
<dbReference type="AlphaFoldDB" id="A0A371DH32"/>
<reference evidence="2 3" key="1">
    <citation type="journal article" date="2018" name="Biotechnol. Biofuels">
        <title>Integrative visual omics of the white-rot fungus Polyporus brumalis exposes the biotechnological potential of its oxidative enzymes for delignifying raw plant biomass.</title>
        <authorList>
            <person name="Miyauchi S."/>
            <person name="Rancon A."/>
            <person name="Drula E."/>
            <person name="Hage H."/>
            <person name="Chaduli D."/>
            <person name="Favel A."/>
            <person name="Grisel S."/>
            <person name="Henrissat B."/>
            <person name="Herpoel-Gimbert I."/>
            <person name="Ruiz-Duenas F.J."/>
            <person name="Chevret D."/>
            <person name="Hainaut M."/>
            <person name="Lin J."/>
            <person name="Wang M."/>
            <person name="Pangilinan J."/>
            <person name="Lipzen A."/>
            <person name="Lesage-Meessen L."/>
            <person name="Navarro D."/>
            <person name="Riley R."/>
            <person name="Grigoriev I.V."/>
            <person name="Zhou S."/>
            <person name="Raouche S."/>
            <person name="Rosso M.N."/>
        </authorList>
    </citation>
    <scope>NUCLEOTIDE SEQUENCE [LARGE SCALE GENOMIC DNA]</scope>
    <source>
        <strain evidence="2 3">BRFM 1820</strain>
    </source>
</reference>
<feature type="compositionally biased region" description="Basic and acidic residues" evidence="1">
    <location>
        <begin position="317"/>
        <end position="327"/>
    </location>
</feature>
<evidence type="ECO:0000313" key="3">
    <source>
        <dbReference type="Proteomes" id="UP000256964"/>
    </source>
</evidence>
<gene>
    <name evidence="2" type="ORF">OH76DRAFT_1454734</name>
</gene>
<feature type="compositionally biased region" description="Acidic residues" evidence="1">
    <location>
        <begin position="305"/>
        <end position="316"/>
    </location>
</feature>
<dbReference type="OrthoDB" id="3269001at2759"/>